<sequence length="160" mass="17978">MKLRRAPLLMALALLSLLAAAWVWLQPYEWKPDSPDGTKIQSAQLTRDHSYFWLDLRLDPGQLHGLPHPLELTRTDASTDTPTIKPVQVDFEGQGLAPGANPEATLQNLRSISLRFWLEKAQLEHPLTLVAGTAHLTVRSRSGPPPLADGDRRTFRSHHW</sequence>
<evidence type="ECO:0000313" key="3">
    <source>
        <dbReference type="Proteomes" id="UP000557717"/>
    </source>
</evidence>
<evidence type="ECO:0000313" key="2">
    <source>
        <dbReference type="EMBL" id="MBB5353129.1"/>
    </source>
</evidence>
<evidence type="ECO:0000256" key="1">
    <source>
        <dbReference type="SAM" id="MobiDB-lite"/>
    </source>
</evidence>
<comment type="caution">
    <text evidence="2">The sequence shown here is derived from an EMBL/GenBank/DDBJ whole genome shotgun (WGS) entry which is preliminary data.</text>
</comment>
<feature type="region of interest" description="Disordered" evidence="1">
    <location>
        <begin position="139"/>
        <end position="160"/>
    </location>
</feature>
<keyword evidence="3" id="KW-1185">Reference proteome</keyword>
<name>A0A840VH32_9BACT</name>
<dbReference type="Proteomes" id="UP000557717">
    <property type="component" value="Unassembled WGS sequence"/>
</dbReference>
<reference evidence="2 3" key="1">
    <citation type="submission" date="2020-08" db="EMBL/GenBank/DDBJ databases">
        <title>Genomic Encyclopedia of Type Strains, Phase IV (KMG-IV): sequencing the most valuable type-strain genomes for metagenomic binning, comparative biology and taxonomic classification.</title>
        <authorList>
            <person name="Goeker M."/>
        </authorList>
    </citation>
    <scope>NUCLEOTIDE SEQUENCE [LARGE SCALE GENOMIC DNA]</scope>
    <source>
        <strain evidence="2 3">YC6886</strain>
    </source>
</reference>
<organism evidence="2 3">
    <name type="scientific">Haloferula luteola</name>
    <dbReference type="NCBI Taxonomy" id="595692"/>
    <lineage>
        <taxon>Bacteria</taxon>
        <taxon>Pseudomonadati</taxon>
        <taxon>Verrucomicrobiota</taxon>
        <taxon>Verrucomicrobiia</taxon>
        <taxon>Verrucomicrobiales</taxon>
        <taxon>Verrucomicrobiaceae</taxon>
        <taxon>Haloferula</taxon>
    </lineage>
</organism>
<protein>
    <submittedName>
        <fullName evidence="2">Uncharacterized protein</fullName>
    </submittedName>
</protein>
<dbReference type="EMBL" id="JACHFD010000020">
    <property type="protein sequence ID" value="MBB5353129.1"/>
    <property type="molecule type" value="Genomic_DNA"/>
</dbReference>
<accession>A0A840VH32</accession>
<dbReference type="RefSeq" id="WP_184020718.1">
    <property type="nucleotide sequence ID" value="NZ_JACHFD010000020.1"/>
</dbReference>
<dbReference type="AlphaFoldDB" id="A0A840VH32"/>
<gene>
    <name evidence="2" type="ORF">HNR46_003382</name>
</gene>
<proteinExistence type="predicted"/>